<evidence type="ECO:0000256" key="1">
    <source>
        <dbReference type="ARBA" id="ARBA00003236"/>
    </source>
</evidence>
<sequence>MAATDALSAGGLKAGLDALPLLPANRAPLATEYPWPAGQKAAMFLSFDVDAESAWTAKDPARYGELVTMSFGGYEARVGTPKLLQLLRELGLKATFFITGWSVEAHPAMCEAILKDGHEIGHHGFHHVMPQPGDPMLVEEVDRGLETLKRRLGVVPRGYRAPSGEFCEELRVLLKDRGLVYTSSFRDDVRPYRHLLADDTPGLVELPVTACYDDWLLGLSQRYSRHTLLTREQVLSIWTDELEEVRDWGGMVTTVLHPQCSGRPMRLKLLREFLQHTQALKDVWIATGAEIADHFIACEGNAA</sequence>
<evidence type="ECO:0000313" key="6">
    <source>
        <dbReference type="EMBL" id="ONG56490.1"/>
    </source>
</evidence>
<evidence type="ECO:0000256" key="4">
    <source>
        <dbReference type="ARBA" id="ARBA00032976"/>
    </source>
</evidence>
<dbReference type="Pfam" id="PF01522">
    <property type="entry name" value="Polysacc_deac_1"/>
    <property type="match status" value="1"/>
</dbReference>
<protein>
    <recommendedName>
        <fullName evidence="3">Chitooligosaccharide deacetylase</fullName>
    </recommendedName>
    <alternativeName>
        <fullName evidence="4">Nodulation protein B</fullName>
    </alternativeName>
</protein>
<dbReference type="RefSeq" id="WP_076956451.1">
    <property type="nucleotide sequence ID" value="NZ_MLCO01000042.1"/>
</dbReference>
<dbReference type="SUPFAM" id="SSF88713">
    <property type="entry name" value="Glycoside hydrolase/deacetylase"/>
    <property type="match status" value="1"/>
</dbReference>
<keyword evidence="7" id="KW-1185">Reference proteome</keyword>
<comment type="function">
    <text evidence="1">Is involved in generating a small heat-stable compound (Nod), an acylated oligomer of N-acetylglucosamine, that stimulates mitosis in various plant protoplasts.</text>
</comment>
<evidence type="ECO:0000256" key="2">
    <source>
        <dbReference type="ARBA" id="ARBA00010973"/>
    </source>
</evidence>
<organism evidence="6 7">
    <name type="scientific">Teichococcus deserti</name>
    <dbReference type="NCBI Taxonomy" id="1817963"/>
    <lineage>
        <taxon>Bacteria</taxon>
        <taxon>Pseudomonadati</taxon>
        <taxon>Pseudomonadota</taxon>
        <taxon>Alphaproteobacteria</taxon>
        <taxon>Acetobacterales</taxon>
        <taxon>Roseomonadaceae</taxon>
        <taxon>Roseomonas</taxon>
    </lineage>
</organism>
<evidence type="ECO:0000259" key="5">
    <source>
        <dbReference type="PROSITE" id="PS51677"/>
    </source>
</evidence>
<dbReference type="GO" id="GO:0005975">
    <property type="term" value="P:carbohydrate metabolic process"/>
    <property type="evidence" value="ECO:0007669"/>
    <property type="project" value="InterPro"/>
</dbReference>
<dbReference type="EMBL" id="MLCO01000042">
    <property type="protein sequence ID" value="ONG56490.1"/>
    <property type="molecule type" value="Genomic_DNA"/>
</dbReference>
<dbReference type="InterPro" id="IPR002509">
    <property type="entry name" value="NODB_dom"/>
</dbReference>
<feature type="domain" description="NodB homology" evidence="5">
    <location>
        <begin position="65"/>
        <end position="288"/>
    </location>
</feature>
<proteinExistence type="inferred from homology"/>
<accession>A0A1V2H7L3</accession>
<reference evidence="6 7" key="1">
    <citation type="submission" date="2016-10" db="EMBL/GenBank/DDBJ databases">
        <title>Draft Genome sequence of Roseomonas sp. strain M3.</title>
        <authorList>
            <person name="Subhash Y."/>
            <person name="Lee S."/>
        </authorList>
    </citation>
    <scope>NUCLEOTIDE SEQUENCE [LARGE SCALE GENOMIC DNA]</scope>
    <source>
        <strain evidence="6 7">M3</strain>
    </source>
</reference>
<gene>
    <name evidence="6" type="ORF">BKE38_05885</name>
</gene>
<dbReference type="InterPro" id="IPR037950">
    <property type="entry name" value="PgdA-like"/>
</dbReference>
<dbReference type="PROSITE" id="PS51677">
    <property type="entry name" value="NODB"/>
    <property type="match status" value="1"/>
</dbReference>
<dbReference type="Gene3D" id="3.20.20.370">
    <property type="entry name" value="Glycoside hydrolase/deacetylase"/>
    <property type="match status" value="1"/>
</dbReference>
<dbReference type="PANTHER" id="PTHR47561:SF1">
    <property type="entry name" value="POLYSACCHARIDE DEACETYLASE FAMILY PROTEIN (AFU_ORTHOLOGUE AFUA_6G05030)"/>
    <property type="match status" value="1"/>
</dbReference>
<dbReference type="OrthoDB" id="9784220at2"/>
<comment type="similarity">
    <text evidence="2">Belongs to the polysaccharide deacetylase family.</text>
</comment>
<dbReference type="CDD" id="cd10938">
    <property type="entry name" value="CE4_HpPgdA_like"/>
    <property type="match status" value="1"/>
</dbReference>
<dbReference type="AlphaFoldDB" id="A0A1V2H7L3"/>
<dbReference type="GO" id="GO:0016810">
    <property type="term" value="F:hydrolase activity, acting on carbon-nitrogen (but not peptide) bonds"/>
    <property type="evidence" value="ECO:0007669"/>
    <property type="project" value="InterPro"/>
</dbReference>
<dbReference type="PANTHER" id="PTHR47561">
    <property type="entry name" value="POLYSACCHARIDE DEACETYLASE FAMILY PROTEIN (AFU_ORTHOLOGUE AFUA_6G05030)"/>
    <property type="match status" value="1"/>
</dbReference>
<name>A0A1V2H7L3_9PROT</name>
<comment type="caution">
    <text evidence="6">The sequence shown here is derived from an EMBL/GenBank/DDBJ whole genome shotgun (WGS) entry which is preliminary data.</text>
</comment>
<evidence type="ECO:0000256" key="3">
    <source>
        <dbReference type="ARBA" id="ARBA00020071"/>
    </source>
</evidence>
<dbReference type="InterPro" id="IPR011330">
    <property type="entry name" value="Glyco_hydro/deAcase_b/a-brl"/>
</dbReference>
<evidence type="ECO:0000313" key="7">
    <source>
        <dbReference type="Proteomes" id="UP000188879"/>
    </source>
</evidence>
<dbReference type="Proteomes" id="UP000188879">
    <property type="component" value="Unassembled WGS sequence"/>
</dbReference>